<dbReference type="InterPro" id="IPR036267">
    <property type="entry name" value="RuvA_C_sf"/>
</dbReference>
<keyword evidence="8" id="KW-0067">ATP-binding</keyword>
<dbReference type="Proteomes" id="UP000178413">
    <property type="component" value="Unassembled WGS sequence"/>
</dbReference>
<dbReference type="InterPro" id="IPR011114">
    <property type="entry name" value="RuvA_C"/>
</dbReference>
<keyword evidence="2 6" id="KW-0227">DNA damage</keyword>
<dbReference type="GO" id="GO:0000400">
    <property type="term" value="F:four-way junction DNA binding"/>
    <property type="evidence" value="ECO:0007669"/>
    <property type="project" value="UniProtKB-UniRule"/>
</dbReference>
<dbReference type="SUPFAM" id="SSF50249">
    <property type="entry name" value="Nucleic acid-binding proteins"/>
    <property type="match status" value="1"/>
</dbReference>
<keyword evidence="3 6" id="KW-0238">DNA-binding</keyword>
<evidence type="ECO:0000256" key="1">
    <source>
        <dbReference type="ARBA" id="ARBA00022490"/>
    </source>
</evidence>
<dbReference type="AlphaFoldDB" id="A0A1G2MLG6"/>
<dbReference type="GO" id="GO:0006281">
    <property type="term" value="P:DNA repair"/>
    <property type="evidence" value="ECO:0007669"/>
    <property type="project" value="UniProtKB-UniRule"/>
</dbReference>
<comment type="function">
    <text evidence="6">The RuvA-RuvB-RuvC complex processes Holliday junction (HJ) DNA during genetic recombination and DNA repair, while the RuvA-RuvB complex plays an important role in the rescue of blocked DNA replication forks via replication fork reversal (RFR). RuvA specifically binds to HJ cruciform DNA, conferring on it an open structure. The RuvB hexamer acts as an ATP-dependent pump, pulling dsDNA into and through the RuvAB complex. HJ branch migration allows RuvC to scan DNA until it finds its consensus sequence, where it cleaves and resolves the cruciform DNA.</text>
</comment>
<comment type="domain">
    <text evidence="6">Has three domains with a flexible linker between the domains II and III and assumes an 'L' shape. Domain III is highly mobile and contacts RuvB.</text>
</comment>
<dbReference type="InterPro" id="IPR012340">
    <property type="entry name" value="NA-bd_OB-fold"/>
</dbReference>
<dbReference type="SUPFAM" id="SSF46929">
    <property type="entry name" value="DNA helicase RuvA subunit, C-terminal domain"/>
    <property type="match status" value="1"/>
</dbReference>
<dbReference type="GO" id="GO:0005524">
    <property type="term" value="F:ATP binding"/>
    <property type="evidence" value="ECO:0007669"/>
    <property type="project" value="InterPro"/>
</dbReference>
<dbReference type="Gene3D" id="1.10.8.10">
    <property type="entry name" value="DNA helicase RuvA subunit, C-terminal domain"/>
    <property type="match status" value="1"/>
</dbReference>
<dbReference type="CDD" id="cd14332">
    <property type="entry name" value="UBA_RuvA_C"/>
    <property type="match status" value="1"/>
</dbReference>
<dbReference type="HAMAP" id="MF_00031">
    <property type="entry name" value="DNA_HJ_migration_RuvA"/>
    <property type="match status" value="1"/>
</dbReference>
<reference evidence="8 9" key="1">
    <citation type="journal article" date="2016" name="Nat. Commun.">
        <title>Thousands of microbial genomes shed light on interconnected biogeochemical processes in an aquifer system.</title>
        <authorList>
            <person name="Anantharaman K."/>
            <person name="Brown C.T."/>
            <person name="Hug L.A."/>
            <person name="Sharon I."/>
            <person name="Castelle C.J."/>
            <person name="Probst A.J."/>
            <person name="Thomas B.C."/>
            <person name="Singh A."/>
            <person name="Wilkins M.J."/>
            <person name="Karaoz U."/>
            <person name="Brodie E.L."/>
            <person name="Williams K.H."/>
            <person name="Hubbard S.S."/>
            <person name="Banfield J.F."/>
        </authorList>
    </citation>
    <scope>NUCLEOTIDE SEQUENCE [LARGE SCALE GENOMIC DNA]</scope>
</reference>
<gene>
    <name evidence="6" type="primary">ruvA</name>
    <name evidence="8" type="ORF">A3D50_00660</name>
</gene>
<dbReference type="Pfam" id="PF07499">
    <property type="entry name" value="RuvA_C"/>
    <property type="match status" value="1"/>
</dbReference>
<dbReference type="GO" id="GO:0006310">
    <property type="term" value="P:DNA recombination"/>
    <property type="evidence" value="ECO:0007669"/>
    <property type="project" value="UniProtKB-UniRule"/>
</dbReference>
<evidence type="ECO:0000256" key="4">
    <source>
        <dbReference type="ARBA" id="ARBA00023172"/>
    </source>
</evidence>
<feature type="region of interest" description="Domain II" evidence="6">
    <location>
        <begin position="64"/>
        <end position="141"/>
    </location>
</feature>
<accession>A0A1G2MLG6</accession>
<dbReference type="GO" id="GO:0009379">
    <property type="term" value="C:Holliday junction helicase complex"/>
    <property type="evidence" value="ECO:0007669"/>
    <property type="project" value="InterPro"/>
</dbReference>
<comment type="caution">
    <text evidence="6">Lacks conserved residue(s) required for the propagation of feature annotation.</text>
</comment>
<keyword evidence="4 6" id="KW-0233">DNA recombination</keyword>
<keyword evidence="8" id="KW-0547">Nucleotide-binding</keyword>
<comment type="caution">
    <text evidence="8">The sequence shown here is derived from an EMBL/GenBank/DDBJ whole genome shotgun (WGS) entry which is preliminary data.</text>
</comment>
<evidence type="ECO:0000256" key="5">
    <source>
        <dbReference type="ARBA" id="ARBA00023204"/>
    </source>
</evidence>
<dbReference type="Pfam" id="PF01330">
    <property type="entry name" value="RuvA_N"/>
    <property type="match status" value="1"/>
</dbReference>
<keyword evidence="1 6" id="KW-0963">Cytoplasm</keyword>
<evidence type="ECO:0000256" key="2">
    <source>
        <dbReference type="ARBA" id="ARBA00022763"/>
    </source>
</evidence>
<dbReference type="Pfam" id="PF14520">
    <property type="entry name" value="HHH_5"/>
    <property type="match status" value="1"/>
</dbReference>
<dbReference type="InterPro" id="IPR015940">
    <property type="entry name" value="UBA"/>
</dbReference>
<dbReference type="InterPro" id="IPR013849">
    <property type="entry name" value="DNA_helicase_Holl-junc_RuvA_I"/>
</dbReference>
<evidence type="ECO:0000256" key="6">
    <source>
        <dbReference type="HAMAP-Rule" id="MF_00031"/>
    </source>
</evidence>
<dbReference type="Gene3D" id="1.10.150.20">
    <property type="entry name" value="5' to 3' exonuclease, C-terminal subdomain"/>
    <property type="match status" value="1"/>
</dbReference>
<comment type="subcellular location">
    <subcellularLocation>
        <location evidence="6">Cytoplasm</location>
    </subcellularLocation>
</comment>
<dbReference type="SMART" id="SM00278">
    <property type="entry name" value="HhH1"/>
    <property type="match status" value="2"/>
</dbReference>
<dbReference type="GO" id="GO:0005737">
    <property type="term" value="C:cytoplasm"/>
    <property type="evidence" value="ECO:0007669"/>
    <property type="project" value="UniProtKB-SubCell"/>
</dbReference>
<dbReference type="InterPro" id="IPR010994">
    <property type="entry name" value="RuvA_2-like"/>
</dbReference>
<dbReference type="Gene3D" id="2.40.50.140">
    <property type="entry name" value="Nucleic acid-binding proteins"/>
    <property type="match status" value="1"/>
</dbReference>
<sequence>MISLINGPIIECGDRHVVVNIQGIGYKVFVTDDTLHSLKIGNQTTLWTYLAVRENALDLYGFASRKEKGFFELLISVSGIGPKSALNIMSVASSDAIVSAVRAGSVSHLVKVSGLGRKTAEKIVLELKDKLGSVVDGEDTSVGMSSDADTISALKALGYDSDEARQALKKIDKNISDTSAKVKAALKILGS</sequence>
<proteinExistence type="inferred from homology"/>
<evidence type="ECO:0000256" key="3">
    <source>
        <dbReference type="ARBA" id="ARBA00023125"/>
    </source>
</evidence>
<keyword evidence="8" id="KW-0347">Helicase</keyword>
<comment type="similarity">
    <text evidence="6">Belongs to the RuvA family.</text>
</comment>
<dbReference type="PROSITE" id="PS50030">
    <property type="entry name" value="UBA"/>
    <property type="match status" value="1"/>
</dbReference>
<protein>
    <recommendedName>
        <fullName evidence="6">Holliday junction branch migration complex subunit RuvA</fullName>
    </recommendedName>
</protein>
<evidence type="ECO:0000259" key="7">
    <source>
        <dbReference type="PROSITE" id="PS50030"/>
    </source>
</evidence>
<dbReference type="GO" id="GO:0009378">
    <property type="term" value="F:four-way junction helicase activity"/>
    <property type="evidence" value="ECO:0007669"/>
    <property type="project" value="InterPro"/>
</dbReference>
<feature type="domain" description="UBA" evidence="7">
    <location>
        <begin position="145"/>
        <end position="191"/>
    </location>
</feature>
<organism evidence="8 9">
    <name type="scientific">Candidatus Taylorbacteria bacterium RIFCSPHIGHO2_02_FULL_44_12</name>
    <dbReference type="NCBI Taxonomy" id="1802308"/>
    <lineage>
        <taxon>Bacteria</taxon>
        <taxon>Candidatus Tayloriibacteriota</taxon>
    </lineage>
</organism>
<dbReference type="EMBL" id="MHRM01000001">
    <property type="protein sequence ID" value="OHA24693.1"/>
    <property type="molecule type" value="Genomic_DNA"/>
</dbReference>
<keyword evidence="5 6" id="KW-0234">DNA repair</keyword>
<evidence type="ECO:0000313" key="8">
    <source>
        <dbReference type="EMBL" id="OHA24693.1"/>
    </source>
</evidence>
<keyword evidence="8" id="KW-0378">Hydrolase</keyword>
<dbReference type="SUPFAM" id="SSF47781">
    <property type="entry name" value="RuvA domain 2-like"/>
    <property type="match status" value="1"/>
</dbReference>
<evidence type="ECO:0000313" key="9">
    <source>
        <dbReference type="Proteomes" id="UP000178413"/>
    </source>
</evidence>
<dbReference type="GO" id="GO:0048476">
    <property type="term" value="C:Holliday junction resolvase complex"/>
    <property type="evidence" value="ECO:0007669"/>
    <property type="project" value="UniProtKB-UniRule"/>
</dbReference>
<comment type="subunit">
    <text evidence="6">Homotetramer. Forms an RuvA(8)-RuvB(12)-Holliday junction (HJ) complex. HJ DNA is sandwiched between 2 RuvA tetramers; dsDNA enters through RuvA and exits via RuvB. An RuvB hexamer assembles on each DNA strand where it exits the tetramer. Each RuvB hexamer is contacted by two RuvA subunits (via domain III) on 2 adjacent RuvB subunits; this complex drives branch migration. In the full resolvosome a probable DNA-RuvA(4)-RuvB(12)-RuvC(2) complex forms which resolves the HJ.</text>
</comment>
<dbReference type="InterPro" id="IPR000085">
    <property type="entry name" value="RuvA"/>
</dbReference>
<dbReference type="STRING" id="1802308.A3D50_00660"/>
<feature type="region of interest" description="Domain III" evidence="6">
    <location>
        <begin position="144"/>
        <end position="191"/>
    </location>
</feature>
<name>A0A1G2MLG6_9BACT</name>
<dbReference type="InterPro" id="IPR003583">
    <property type="entry name" value="Hlx-hairpin-Hlx_DNA-bd_motif"/>
</dbReference>
<dbReference type="NCBIfam" id="TIGR00084">
    <property type="entry name" value="ruvA"/>
    <property type="match status" value="1"/>
</dbReference>